<dbReference type="PANTHER" id="PTHR15577">
    <property type="entry name" value="ZINC FINGER CONTAINING PROTEIN"/>
    <property type="match status" value="1"/>
</dbReference>
<dbReference type="InterPro" id="IPR013087">
    <property type="entry name" value="Znf_C2H2_type"/>
</dbReference>
<feature type="region of interest" description="Disordered" evidence="1">
    <location>
        <begin position="987"/>
        <end position="1007"/>
    </location>
</feature>
<sequence length="1133" mass="126145">MDDKRDGKKKDKKSRKSRSVSRDNRRSPSRSPSYSRRRRDRSRSRDRMRRRSPSPPPMRRRGRGRRSPSRSPPPPPPMQVAPPPPMIGNPAAVAASAYMGAAPPMYDAYGGYVVPPPPPPAYMGDMGAGYGGYDYGAPQGGPPPPVDAYGGMMTAPGSMMIGQPGPPGAEYGATGWAVQETEEEKRKREAAIALEVRNQRASLKKQRDDYRRRASALKRELKTLKEQRSDLCSGRDPPSPTTNSFVKENDKLQSQIQSKISTIENVIDMLDGIIGKDKSPTPPPPPMSEGGGDGSGAARGDSVKKGSRSPSKERSSKPARSESGSPERLKKEVLQTMKRKDKKDEKPGVKTDPNETDSKRKPQFNYIYYDPELHWCSVCDIFPKTAKEYLNHLHSEQHRSRLTGEVSKDFPWREKQTPEDMAKTDPDLPSKRTPIRGLQFFVPATAWYCKICDYWMGDLPSASAHLKSQKHGDNYTDYLDSHTNFEIDWMSDRQKAYEKMRDTDRQQQQASTTTTDDATPAAVLPVVGGGDVDFLTGSSLQKSSTESSEGKKRKKSKEEKKEKKKKKRSKKKKKRAVSSSSSSSSSSSDSDSDQKSTKGDGFDPATSIRVAMRNLLKAQEAAKDAQQTHQPEESTAGKWTVVQTASVPKELAAPPPPFMTDGAESREKKRDELMISQWVTPDPIISESEKKLLEQLKGKLKKRDDGPSGSGRHHDDRSEDSHSRRSKSKTPPWRRGSPGRRGNSRSPVRRSSRSPIRRGGFRRSPIDRRRDRDFDRGRFDRRRRSRSRGRRSPSYGRGRFRMRRSYSRSRSRSRSRGRRVIEKPIVNFPPEPKPKPEKKIKEKKDEDKKEKKPVTLAIGQKKLPFIGRMPVFKKQQQEAKKEEAAPAEKATGKASVSVENGTKHIPEEFVDMMPDPYQYVALMGAPPPPPAHPSKPDSILPPGIDEAEADLVPKPISDAPIPRKGPLPKDFQEALDILFDGDKPKPAELIASETKPPELMPPIPVVPIMDTDQPQMIVPEAIEIYNQQIAAQYSSAVVSAPAIAYDDESQNQPLEMGSNADHSSDSLPPVRAEGSPPLPPSSENDDGSGGSEPIPQAPPPPEIENEETRRKRAELEELAMLGIDADDMAAQIF</sequence>
<dbReference type="RefSeq" id="XP_029721524.2">
    <property type="nucleotide sequence ID" value="XM_029865664.2"/>
</dbReference>
<feature type="compositionally biased region" description="Basic residues" evidence="1">
    <location>
        <begin position="562"/>
        <end position="576"/>
    </location>
</feature>
<feature type="region of interest" description="Disordered" evidence="1">
    <location>
        <begin position="921"/>
        <end position="947"/>
    </location>
</feature>
<feature type="domain" description="U1-type" evidence="2">
    <location>
        <begin position="444"/>
        <end position="478"/>
    </location>
</feature>
<dbReference type="SMART" id="SM00451">
    <property type="entry name" value="ZnF_U1"/>
    <property type="match status" value="2"/>
</dbReference>
<evidence type="ECO:0000256" key="1">
    <source>
        <dbReference type="SAM" id="MobiDB-lite"/>
    </source>
</evidence>
<protein>
    <recommendedName>
        <fullName evidence="2">U1-type domain-containing protein</fullName>
    </recommendedName>
</protein>
<feature type="region of interest" description="Disordered" evidence="1">
    <location>
        <begin position="219"/>
        <end position="257"/>
    </location>
</feature>
<feature type="compositionally biased region" description="Basic and acidic residues" evidence="1">
    <location>
        <begin position="875"/>
        <end position="886"/>
    </location>
</feature>
<feature type="compositionally biased region" description="Low complexity" evidence="1">
    <location>
        <begin position="506"/>
        <end position="522"/>
    </location>
</feature>
<feature type="domain" description="U1-type" evidence="2">
    <location>
        <begin position="371"/>
        <end position="405"/>
    </location>
</feature>
<evidence type="ECO:0000259" key="2">
    <source>
        <dbReference type="SMART" id="SM00451"/>
    </source>
</evidence>
<feature type="compositionally biased region" description="Basic and acidic residues" evidence="1">
    <location>
        <begin position="832"/>
        <end position="853"/>
    </location>
</feature>
<accession>A0ABM1XVL4</accession>
<feature type="compositionally biased region" description="Basic and acidic residues" evidence="1">
    <location>
        <begin position="310"/>
        <end position="333"/>
    </location>
</feature>
<feature type="compositionally biased region" description="Basic and acidic residues" evidence="1">
    <location>
        <begin position="592"/>
        <end position="601"/>
    </location>
</feature>
<feature type="region of interest" description="Disordered" evidence="1">
    <location>
        <begin position="1048"/>
        <end position="1114"/>
    </location>
</feature>
<feature type="compositionally biased region" description="Basic and acidic residues" evidence="1">
    <location>
        <begin position="764"/>
        <end position="778"/>
    </location>
</feature>
<feature type="compositionally biased region" description="Basic and acidic residues" evidence="1">
    <location>
        <begin position="219"/>
        <end position="229"/>
    </location>
</feature>
<feature type="region of interest" description="Disordered" evidence="1">
    <location>
        <begin position="271"/>
        <end position="361"/>
    </location>
</feature>
<feature type="compositionally biased region" description="Basic and acidic residues" evidence="1">
    <location>
        <begin position="687"/>
        <end position="723"/>
    </location>
</feature>
<feature type="region of interest" description="Disordered" evidence="1">
    <location>
        <begin position="498"/>
        <end position="859"/>
    </location>
</feature>
<feature type="compositionally biased region" description="Basic residues" evidence="1">
    <location>
        <begin position="798"/>
        <end position="818"/>
    </location>
</feature>
<reference evidence="4" key="1">
    <citation type="journal article" date="2015" name="Proc. Natl. Acad. Sci. U.S.A.">
        <title>Genome sequence of the Asian Tiger mosquito, Aedes albopictus, reveals insights into its biology, genetics, and evolution.</title>
        <authorList>
            <person name="Chen X.G."/>
            <person name="Jiang X."/>
            <person name="Gu J."/>
            <person name="Xu M."/>
            <person name="Wu Y."/>
            <person name="Deng Y."/>
            <person name="Zhang C."/>
            <person name="Bonizzoni M."/>
            <person name="Dermauw W."/>
            <person name="Vontas J."/>
            <person name="Armbruster P."/>
            <person name="Huang X."/>
            <person name="Yang Y."/>
            <person name="Zhang H."/>
            <person name="He W."/>
            <person name="Peng H."/>
            <person name="Liu Y."/>
            <person name="Wu K."/>
            <person name="Chen J."/>
            <person name="Lirakis M."/>
            <person name="Topalis P."/>
            <person name="Van Leeuwen T."/>
            <person name="Hall A.B."/>
            <person name="Jiang X."/>
            <person name="Thorpe C."/>
            <person name="Mueller R.L."/>
            <person name="Sun C."/>
            <person name="Waterhouse R.M."/>
            <person name="Yan G."/>
            <person name="Tu Z.J."/>
            <person name="Fang X."/>
            <person name="James A.A."/>
        </authorList>
    </citation>
    <scope>NUCLEOTIDE SEQUENCE [LARGE SCALE GENOMIC DNA]</scope>
    <source>
        <strain evidence="4">Foshan</strain>
    </source>
</reference>
<dbReference type="GeneID" id="109426121"/>
<feature type="compositionally biased region" description="Basic residues" evidence="1">
    <location>
        <begin position="35"/>
        <end position="68"/>
    </location>
</feature>
<evidence type="ECO:0000313" key="4">
    <source>
        <dbReference type="Proteomes" id="UP000069940"/>
    </source>
</evidence>
<feature type="compositionally biased region" description="Pro residues" evidence="1">
    <location>
        <begin position="70"/>
        <end position="87"/>
    </location>
</feature>
<feature type="region of interest" description="Disordered" evidence="1">
    <location>
        <begin position="1"/>
        <end position="90"/>
    </location>
</feature>
<reference evidence="3" key="2">
    <citation type="submission" date="2025-05" db="UniProtKB">
        <authorList>
            <consortium name="EnsemblMetazoa"/>
        </authorList>
    </citation>
    <scope>IDENTIFICATION</scope>
    <source>
        <strain evidence="3">Foshan</strain>
    </source>
</reference>
<feature type="compositionally biased region" description="Basic and acidic residues" evidence="1">
    <location>
        <begin position="663"/>
        <end position="673"/>
    </location>
</feature>
<feature type="compositionally biased region" description="Low complexity" evidence="1">
    <location>
        <begin position="577"/>
        <end position="589"/>
    </location>
</feature>
<organism evidence="3 4">
    <name type="scientific">Aedes albopictus</name>
    <name type="common">Asian tiger mosquito</name>
    <name type="synonym">Stegomyia albopicta</name>
    <dbReference type="NCBI Taxonomy" id="7160"/>
    <lineage>
        <taxon>Eukaryota</taxon>
        <taxon>Metazoa</taxon>
        <taxon>Ecdysozoa</taxon>
        <taxon>Arthropoda</taxon>
        <taxon>Hexapoda</taxon>
        <taxon>Insecta</taxon>
        <taxon>Pterygota</taxon>
        <taxon>Neoptera</taxon>
        <taxon>Endopterygota</taxon>
        <taxon>Diptera</taxon>
        <taxon>Nematocera</taxon>
        <taxon>Culicoidea</taxon>
        <taxon>Culicidae</taxon>
        <taxon>Culicinae</taxon>
        <taxon>Aedini</taxon>
        <taxon>Aedes</taxon>
        <taxon>Stegomyia</taxon>
    </lineage>
</organism>
<feature type="compositionally biased region" description="Low complexity" evidence="1">
    <location>
        <begin position="538"/>
        <end position="547"/>
    </location>
</feature>
<dbReference type="InterPro" id="IPR003604">
    <property type="entry name" value="Matrin/U1-like-C_Znf_C2H2"/>
</dbReference>
<dbReference type="InterPro" id="IPR055309">
    <property type="entry name" value="Znf318-like"/>
</dbReference>
<proteinExistence type="predicted"/>
<evidence type="ECO:0000313" key="3">
    <source>
        <dbReference type="EnsemblMetazoa" id="AALFPA23_003308.P3578"/>
    </source>
</evidence>
<name>A0ABM1XVL4_AEDAL</name>
<feature type="compositionally biased region" description="Polar residues" evidence="1">
    <location>
        <begin position="241"/>
        <end position="257"/>
    </location>
</feature>
<feature type="compositionally biased region" description="Basic and acidic residues" evidence="1">
    <location>
        <begin position="342"/>
        <end position="360"/>
    </location>
</feature>
<feature type="compositionally biased region" description="Basic residues" evidence="1">
    <location>
        <begin position="747"/>
        <end position="761"/>
    </location>
</feature>
<dbReference type="PANTHER" id="PTHR15577:SF2">
    <property type="entry name" value="ZINC FINGER PROTEIN 318"/>
    <property type="match status" value="1"/>
</dbReference>
<dbReference type="EnsemblMetazoa" id="AALFPA23_003308.R3578">
    <property type="protein sequence ID" value="AALFPA23_003308.P3578"/>
    <property type="gene ID" value="AALFPA23_003308"/>
</dbReference>
<dbReference type="Proteomes" id="UP000069940">
    <property type="component" value="Unassembled WGS sequence"/>
</dbReference>
<feature type="compositionally biased region" description="Basic residues" evidence="1">
    <location>
        <begin position="10"/>
        <end position="19"/>
    </location>
</feature>
<feature type="compositionally biased region" description="Basic residues" evidence="1">
    <location>
        <begin position="779"/>
        <end position="791"/>
    </location>
</feature>
<keyword evidence="4" id="KW-1185">Reference proteome</keyword>
<feature type="compositionally biased region" description="Low complexity" evidence="1">
    <location>
        <begin position="731"/>
        <end position="746"/>
    </location>
</feature>
<dbReference type="Pfam" id="PF12874">
    <property type="entry name" value="zf-met"/>
    <property type="match status" value="1"/>
</dbReference>
<feature type="region of interest" description="Disordered" evidence="1">
    <location>
        <begin position="872"/>
        <end position="902"/>
    </location>
</feature>